<evidence type="ECO:0000313" key="2">
    <source>
        <dbReference type="EMBL" id="HJB07650.1"/>
    </source>
</evidence>
<gene>
    <name evidence="2" type="ORF">H9716_07245</name>
</gene>
<protein>
    <submittedName>
        <fullName evidence="2">Membrane biogenesis protein</fullName>
    </submittedName>
</protein>
<organism evidence="2 3">
    <name type="scientific">Candidatus Enterocloster faecavium</name>
    <dbReference type="NCBI Taxonomy" id="2838560"/>
    <lineage>
        <taxon>Bacteria</taxon>
        <taxon>Bacillati</taxon>
        <taxon>Bacillota</taxon>
        <taxon>Clostridia</taxon>
        <taxon>Lachnospirales</taxon>
        <taxon>Lachnospiraceae</taxon>
        <taxon>Enterocloster</taxon>
    </lineage>
</organism>
<dbReference type="InterPro" id="IPR011060">
    <property type="entry name" value="RibuloseP-bd_barrel"/>
</dbReference>
<dbReference type="AlphaFoldDB" id="A0A9D2L7Y6"/>
<dbReference type="PANTHER" id="PTHR21381">
    <property type="entry name" value="ZGC:162297"/>
    <property type="match status" value="1"/>
</dbReference>
<comment type="caution">
    <text evidence="2">The sequence shown here is derived from an EMBL/GenBank/DDBJ whole genome shotgun (WGS) entry which is preliminary data.</text>
</comment>
<dbReference type="SUPFAM" id="SSF51366">
    <property type="entry name" value="Ribulose-phoshate binding barrel"/>
    <property type="match status" value="1"/>
</dbReference>
<dbReference type="Pfam" id="PF03437">
    <property type="entry name" value="BtpA"/>
    <property type="match status" value="1"/>
</dbReference>
<evidence type="ECO:0000313" key="3">
    <source>
        <dbReference type="Proteomes" id="UP000886804"/>
    </source>
</evidence>
<dbReference type="InterPro" id="IPR005137">
    <property type="entry name" value="BtpA"/>
</dbReference>
<proteinExistence type="inferred from homology"/>
<dbReference type="EMBL" id="DWYS01000088">
    <property type="protein sequence ID" value="HJB07650.1"/>
    <property type="molecule type" value="Genomic_DNA"/>
</dbReference>
<evidence type="ECO:0000256" key="1">
    <source>
        <dbReference type="ARBA" id="ARBA00006007"/>
    </source>
</evidence>
<sequence length="249" mass="28558">MTARERFEALFGHKKCILGMLHLKGETDEEILERAKREIDIYMRQGLSAVIVENYFKQEETKYAEKVLRYLQSFRRDVTYGVNMLEHDREGFEAANAYDAKFIQLDSVAGHLYPQEDVDFGRTLENWRANTRALVFGGVRFKYQPYHSGRSLKEDLALGMVRSDAIVVTGEGTGMETSIDKVKQFRELMGEFPLIVGAGMTPENAGERLRVADGAIVGSYFKDNYKDNGDVDEDHVRRFMEAVERDVME</sequence>
<name>A0A9D2L7Y6_9FIRM</name>
<dbReference type="PANTHER" id="PTHR21381:SF3">
    <property type="entry name" value="SGC REGION PROTEIN SGCQ-RELATED"/>
    <property type="match status" value="1"/>
</dbReference>
<dbReference type="Proteomes" id="UP000886804">
    <property type="component" value="Unassembled WGS sequence"/>
</dbReference>
<accession>A0A9D2L7Y6</accession>
<reference evidence="2" key="2">
    <citation type="submission" date="2021-04" db="EMBL/GenBank/DDBJ databases">
        <authorList>
            <person name="Gilroy R."/>
        </authorList>
    </citation>
    <scope>NUCLEOTIDE SEQUENCE</scope>
    <source>
        <strain evidence="2">CHK188-4685</strain>
    </source>
</reference>
<reference evidence="2" key="1">
    <citation type="journal article" date="2021" name="PeerJ">
        <title>Extensive microbial diversity within the chicken gut microbiome revealed by metagenomics and culture.</title>
        <authorList>
            <person name="Gilroy R."/>
            <person name="Ravi A."/>
            <person name="Getino M."/>
            <person name="Pursley I."/>
            <person name="Horton D.L."/>
            <person name="Alikhan N.F."/>
            <person name="Baker D."/>
            <person name="Gharbi K."/>
            <person name="Hall N."/>
            <person name="Watson M."/>
            <person name="Adriaenssens E.M."/>
            <person name="Foster-Nyarko E."/>
            <person name="Jarju S."/>
            <person name="Secka A."/>
            <person name="Antonio M."/>
            <person name="Oren A."/>
            <person name="Chaudhuri R.R."/>
            <person name="La Ragione R."/>
            <person name="Hildebrand F."/>
            <person name="Pallen M.J."/>
        </authorList>
    </citation>
    <scope>NUCLEOTIDE SEQUENCE</scope>
    <source>
        <strain evidence="2">CHK188-4685</strain>
    </source>
</reference>
<comment type="similarity">
    <text evidence="1">Belongs to the BtpA family.</text>
</comment>